<organism evidence="1 2">
    <name type="scientific">Rotaria magnacalcarata</name>
    <dbReference type="NCBI Taxonomy" id="392030"/>
    <lineage>
        <taxon>Eukaryota</taxon>
        <taxon>Metazoa</taxon>
        <taxon>Spiralia</taxon>
        <taxon>Gnathifera</taxon>
        <taxon>Rotifera</taxon>
        <taxon>Eurotatoria</taxon>
        <taxon>Bdelloidea</taxon>
        <taxon>Philodinida</taxon>
        <taxon>Philodinidae</taxon>
        <taxon>Rotaria</taxon>
    </lineage>
</organism>
<dbReference type="PANTHER" id="PTHR37162:SF11">
    <property type="match status" value="1"/>
</dbReference>
<dbReference type="Proteomes" id="UP000663834">
    <property type="component" value="Unassembled WGS sequence"/>
</dbReference>
<dbReference type="SUPFAM" id="SSF53098">
    <property type="entry name" value="Ribonuclease H-like"/>
    <property type="match status" value="1"/>
</dbReference>
<dbReference type="EMBL" id="CAJNOW010002053">
    <property type="protein sequence ID" value="CAF1339640.1"/>
    <property type="molecule type" value="Genomic_DNA"/>
</dbReference>
<gene>
    <name evidence="1" type="ORF">KQP761_LOCUS6670</name>
</gene>
<dbReference type="PANTHER" id="PTHR37162">
    <property type="entry name" value="HAT FAMILY DIMERISATION DOMAINCONTAINING PROTEIN-RELATED"/>
    <property type="match status" value="1"/>
</dbReference>
<protein>
    <recommendedName>
        <fullName evidence="3">HAT C-terminal dimerisation domain-containing protein</fullName>
    </recommendedName>
</protein>
<evidence type="ECO:0008006" key="3">
    <source>
        <dbReference type="Google" id="ProtNLM"/>
    </source>
</evidence>
<evidence type="ECO:0000313" key="2">
    <source>
        <dbReference type="Proteomes" id="UP000663834"/>
    </source>
</evidence>
<dbReference type="AlphaFoldDB" id="A0A815GJB3"/>
<dbReference type="InterPro" id="IPR012337">
    <property type="entry name" value="RNaseH-like_sf"/>
</dbReference>
<dbReference type="OrthoDB" id="5954038at2759"/>
<comment type="caution">
    <text evidence="1">The sequence shown here is derived from an EMBL/GenBank/DDBJ whole genome shotgun (WGS) entry which is preliminary data.</text>
</comment>
<evidence type="ECO:0000313" key="1">
    <source>
        <dbReference type="EMBL" id="CAF1339640.1"/>
    </source>
</evidence>
<reference evidence="1" key="1">
    <citation type="submission" date="2021-02" db="EMBL/GenBank/DDBJ databases">
        <authorList>
            <person name="Nowell W R."/>
        </authorList>
    </citation>
    <scope>NUCLEOTIDE SEQUENCE</scope>
</reference>
<proteinExistence type="predicted"/>
<accession>A0A815GJB3</accession>
<name>A0A815GJB3_9BILA</name>
<sequence>MPQVTKFKRAWLSRRDDNGDELNLWLKQGSKETTFQCTLCKTSDLDCANQEYSAIYQHMNTKNHKANKNSLKDNSLLAIRTLKPQTVSIANDNNSGILVIDNSQNSTLLPFNDQITKAEIVWALTVARRGFTYNSCDGIGEVFKSMFPDSKIAQQFNMQSKKISYVMSHGIGPYFHRELVKKIKSREKFVLCIDEQTNNQSKKQLDLLVKFWSNDDGLVVTRYYKSILLGHAQASVLQSAICDAFKTDGINLKRLLMLGRDNPSVNITLENLIDQKLKKLGSGLLFLGSCNLHVVHNGFKAGLSSTSWYVENVCTDIYSWFKQSPARKEDLADVINDFGDVVEKTLLYFTITRWVLLGKVISRVLELWDPLNEYFLNFLPRIQKSQLNKNEKYEKIKSNLTSNVVKIRLQFVLFLCENIFDRFLTWFQQEEPLIHLLYRELSELFYLILAQFLKYDFIVGKSGGDLCDIDFKLNEKQLNSKNIRIGICKNITYFFIFVLIETLSFKGERTRKQLNALTQQEREDFFKDIRNIYHGISKYFKLNLPLKNSFIRDLQILHPSMKNAQDVDQIIRVARGVPDLLIDNEIDYLRNEWLAYCIEVIDPKWIIKNKQTDSSGHEHITYHRIDFYWNNIFEITTTNGRPKYPVLTKLIKNILIISHGNADVERGFSINENIISSNRSLLSQLSINSLRTTYDTVKNSNGGYSHNVCACLTI</sequence>